<dbReference type="PROSITE" id="PS00053">
    <property type="entry name" value="RIBOSOMAL_S8"/>
    <property type="match status" value="1"/>
</dbReference>
<keyword evidence="3 5" id="KW-0687">Ribonucleoprotein</keyword>
<sequence>MIDPIADMLTRIRNASIIKKADIVLPMSKIKFNIAKILEKEGFISKAEIIKGGQDLQKNKSSKFDQIRLVLKYNANGEPKISSLKRISKPGRRVYIDKENIPTVLNGFGLAIISTSKGMMTNMEAKKGRIGGEFICEVY</sequence>
<dbReference type="Gene3D" id="3.30.1370.30">
    <property type="match status" value="1"/>
</dbReference>
<dbReference type="GO" id="GO:1990904">
    <property type="term" value="C:ribonucleoprotein complex"/>
    <property type="evidence" value="ECO:0007669"/>
    <property type="project" value="UniProtKB-KW"/>
</dbReference>
<keyword evidence="5" id="KW-0694">RNA-binding</keyword>
<gene>
    <name evidence="5" type="primary">rpsH</name>
    <name evidence="7" type="ORF">CVU82_01565</name>
</gene>
<organism evidence="7 8">
    <name type="scientific">Candidatus Falkowbacteria bacterium HGW-Falkowbacteria-1</name>
    <dbReference type="NCBI Taxonomy" id="2013768"/>
    <lineage>
        <taxon>Bacteria</taxon>
        <taxon>Candidatus Falkowiibacteriota</taxon>
    </lineage>
</organism>
<dbReference type="AlphaFoldDB" id="A0A2N2E995"/>
<evidence type="ECO:0000256" key="2">
    <source>
        <dbReference type="ARBA" id="ARBA00022980"/>
    </source>
</evidence>
<dbReference type="InterPro" id="IPR000630">
    <property type="entry name" value="Ribosomal_uS8"/>
</dbReference>
<dbReference type="HAMAP" id="MF_01302_B">
    <property type="entry name" value="Ribosomal_uS8_B"/>
    <property type="match status" value="1"/>
</dbReference>
<dbReference type="Gene3D" id="3.30.1490.10">
    <property type="match status" value="1"/>
</dbReference>
<dbReference type="InterPro" id="IPR035987">
    <property type="entry name" value="Ribosomal_uS8_sf"/>
</dbReference>
<dbReference type="Proteomes" id="UP000233517">
    <property type="component" value="Unassembled WGS sequence"/>
</dbReference>
<reference evidence="7 8" key="1">
    <citation type="journal article" date="2017" name="ISME J.">
        <title>Potential for microbial H2 and metal transformations associated with novel bacteria and archaea in deep terrestrial subsurface sediments.</title>
        <authorList>
            <person name="Hernsdorf A.W."/>
            <person name="Amano Y."/>
            <person name="Miyakawa K."/>
            <person name="Ise K."/>
            <person name="Suzuki Y."/>
            <person name="Anantharaman K."/>
            <person name="Probst A."/>
            <person name="Burstein D."/>
            <person name="Thomas B.C."/>
            <person name="Banfield J.F."/>
        </authorList>
    </citation>
    <scope>NUCLEOTIDE SEQUENCE [LARGE SCALE GENOMIC DNA]</scope>
    <source>
        <strain evidence="7">HGW-Falkowbacteria-1</strain>
    </source>
</reference>
<dbReference type="Pfam" id="PF00410">
    <property type="entry name" value="Ribosomal_S8"/>
    <property type="match status" value="1"/>
</dbReference>
<dbReference type="NCBIfam" id="NF001109">
    <property type="entry name" value="PRK00136.1"/>
    <property type="match status" value="1"/>
</dbReference>
<dbReference type="GO" id="GO:0005840">
    <property type="term" value="C:ribosome"/>
    <property type="evidence" value="ECO:0007669"/>
    <property type="project" value="UniProtKB-KW"/>
</dbReference>
<dbReference type="FunFam" id="3.30.1490.10:FF:000001">
    <property type="entry name" value="30S ribosomal protein S8"/>
    <property type="match status" value="1"/>
</dbReference>
<proteinExistence type="inferred from homology"/>
<evidence type="ECO:0000256" key="6">
    <source>
        <dbReference type="RuleBase" id="RU003660"/>
    </source>
</evidence>
<comment type="caution">
    <text evidence="7">The sequence shown here is derived from an EMBL/GenBank/DDBJ whole genome shotgun (WGS) entry which is preliminary data.</text>
</comment>
<comment type="similarity">
    <text evidence="1 5 6">Belongs to the universal ribosomal protein uS8 family.</text>
</comment>
<evidence type="ECO:0000256" key="5">
    <source>
        <dbReference type="HAMAP-Rule" id="MF_01302"/>
    </source>
</evidence>
<dbReference type="GO" id="GO:0005737">
    <property type="term" value="C:cytoplasm"/>
    <property type="evidence" value="ECO:0007669"/>
    <property type="project" value="UniProtKB-ARBA"/>
</dbReference>
<evidence type="ECO:0000256" key="4">
    <source>
        <dbReference type="ARBA" id="ARBA00035258"/>
    </source>
</evidence>
<keyword evidence="5" id="KW-0699">rRNA-binding</keyword>
<protein>
    <recommendedName>
        <fullName evidence="4 5">Small ribosomal subunit protein uS8</fullName>
    </recommendedName>
</protein>
<name>A0A2N2E995_9BACT</name>
<dbReference type="GO" id="GO:0003735">
    <property type="term" value="F:structural constituent of ribosome"/>
    <property type="evidence" value="ECO:0007669"/>
    <property type="project" value="InterPro"/>
</dbReference>
<dbReference type="SUPFAM" id="SSF56047">
    <property type="entry name" value="Ribosomal protein S8"/>
    <property type="match status" value="1"/>
</dbReference>
<evidence type="ECO:0000313" key="8">
    <source>
        <dbReference type="Proteomes" id="UP000233517"/>
    </source>
</evidence>
<comment type="subunit">
    <text evidence="5">Part of the 30S ribosomal subunit. Contacts proteins S5 and S12.</text>
</comment>
<evidence type="ECO:0000313" key="7">
    <source>
        <dbReference type="EMBL" id="PKM91268.1"/>
    </source>
</evidence>
<comment type="function">
    <text evidence="5">One of the primary rRNA binding proteins, it binds directly to 16S rRNA central domain where it helps coordinate assembly of the platform of the 30S subunit.</text>
</comment>
<dbReference type="InterPro" id="IPR047863">
    <property type="entry name" value="Ribosomal_uS8_CS"/>
</dbReference>
<dbReference type="EMBL" id="PHAI01000002">
    <property type="protein sequence ID" value="PKM91268.1"/>
    <property type="molecule type" value="Genomic_DNA"/>
</dbReference>
<accession>A0A2N2E995</accession>
<dbReference type="PANTHER" id="PTHR11758">
    <property type="entry name" value="40S RIBOSOMAL PROTEIN S15A"/>
    <property type="match status" value="1"/>
</dbReference>
<dbReference type="GO" id="GO:0006412">
    <property type="term" value="P:translation"/>
    <property type="evidence" value="ECO:0007669"/>
    <property type="project" value="UniProtKB-UniRule"/>
</dbReference>
<dbReference type="GO" id="GO:0019843">
    <property type="term" value="F:rRNA binding"/>
    <property type="evidence" value="ECO:0007669"/>
    <property type="project" value="UniProtKB-UniRule"/>
</dbReference>
<evidence type="ECO:0000256" key="3">
    <source>
        <dbReference type="ARBA" id="ARBA00023274"/>
    </source>
</evidence>
<evidence type="ECO:0000256" key="1">
    <source>
        <dbReference type="ARBA" id="ARBA00006471"/>
    </source>
</evidence>
<keyword evidence="2 5" id="KW-0689">Ribosomal protein</keyword>